<dbReference type="Proteomes" id="UP000623467">
    <property type="component" value="Unassembled WGS sequence"/>
</dbReference>
<evidence type="ECO:0000256" key="4">
    <source>
        <dbReference type="ARBA" id="ARBA00022722"/>
    </source>
</evidence>
<dbReference type="OrthoDB" id="407198at2759"/>
<dbReference type="CDD" id="cd13934">
    <property type="entry name" value="RNase_H_Dikarya_like"/>
    <property type="match status" value="1"/>
</dbReference>
<keyword evidence="5" id="KW-0479">Metal-binding</keyword>
<name>A0A8H6XFE1_9AGAR</name>
<dbReference type="EMBL" id="JACAZH010000031">
    <property type="protein sequence ID" value="KAF7339424.1"/>
    <property type="molecule type" value="Genomic_DNA"/>
</dbReference>
<dbReference type="InterPro" id="IPR050092">
    <property type="entry name" value="RNase_H"/>
</dbReference>
<dbReference type="InterPro" id="IPR002156">
    <property type="entry name" value="RNaseH_domain"/>
</dbReference>
<feature type="domain" description="RNase H type-1" evidence="8">
    <location>
        <begin position="133"/>
        <end position="292"/>
    </location>
</feature>
<accession>A0A8H6XFE1</accession>
<dbReference type="AlphaFoldDB" id="A0A8H6XFE1"/>
<protein>
    <recommendedName>
        <fullName evidence="3">ribonuclease H</fullName>
        <ecNumber evidence="3">3.1.26.4</ecNumber>
    </recommendedName>
</protein>
<evidence type="ECO:0000256" key="5">
    <source>
        <dbReference type="ARBA" id="ARBA00022723"/>
    </source>
</evidence>
<evidence type="ECO:0000313" key="9">
    <source>
        <dbReference type="EMBL" id="KAF7339424.1"/>
    </source>
</evidence>
<dbReference type="PANTHER" id="PTHR10642">
    <property type="entry name" value="RIBONUCLEASE H1"/>
    <property type="match status" value="1"/>
</dbReference>
<evidence type="ECO:0000256" key="7">
    <source>
        <dbReference type="ARBA" id="ARBA00022801"/>
    </source>
</evidence>
<dbReference type="GO" id="GO:0043137">
    <property type="term" value="P:DNA replication, removal of RNA primer"/>
    <property type="evidence" value="ECO:0007669"/>
    <property type="project" value="TreeGrafter"/>
</dbReference>
<dbReference type="InterPro" id="IPR012337">
    <property type="entry name" value="RNaseH-like_sf"/>
</dbReference>
<evidence type="ECO:0000313" key="10">
    <source>
        <dbReference type="Proteomes" id="UP000623467"/>
    </source>
</evidence>
<keyword evidence="4" id="KW-0540">Nuclease</keyword>
<dbReference type="PANTHER" id="PTHR10642:SF26">
    <property type="entry name" value="RIBONUCLEASE H1"/>
    <property type="match status" value="1"/>
</dbReference>
<sequence length="307" mass="34300">MPPFTGYGSEAEENPRKLLDASRDFHVLHQEGFGTFKLNQFNSMVETADGKLIPFPGVLAIRPVPRLAALQNAREAMGNDANDVWTATKFVPPPAAESLTPEHIFPVRRAMGTSEFTRFCLRRRYASHFPLSGIKTMCLFTDGACANNGSADVVPQAGCGFVFNDSENGMVSFPLEKEGPDGIVYTHTNNRAELRAVIAALEYRVWWGEGWERVIIVTDSEYVVNGATDWMRKWAGREWVTSSRKPVQNRDLWERLSVNLGTYADGGCEVSFWEVPRQWNQQADRAASEAAKKVGSQSYEKQSGVLR</sequence>
<comment type="similarity">
    <text evidence="2">Belongs to the RNase H family.</text>
</comment>
<evidence type="ECO:0000256" key="2">
    <source>
        <dbReference type="ARBA" id="ARBA00005300"/>
    </source>
</evidence>
<dbReference type="PROSITE" id="PS50879">
    <property type="entry name" value="RNASE_H_1"/>
    <property type="match status" value="1"/>
</dbReference>
<evidence type="ECO:0000256" key="1">
    <source>
        <dbReference type="ARBA" id="ARBA00000077"/>
    </source>
</evidence>
<reference evidence="9" key="1">
    <citation type="submission" date="2020-05" db="EMBL/GenBank/DDBJ databases">
        <title>Mycena genomes resolve the evolution of fungal bioluminescence.</title>
        <authorList>
            <person name="Tsai I.J."/>
        </authorList>
    </citation>
    <scope>NUCLEOTIDE SEQUENCE</scope>
    <source>
        <strain evidence="9">160909Yilan</strain>
    </source>
</reference>
<evidence type="ECO:0000259" key="8">
    <source>
        <dbReference type="PROSITE" id="PS50879"/>
    </source>
</evidence>
<comment type="caution">
    <text evidence="9">The sequence shown here is derived from an EMBL/GenBank/DDBJ whole genome shotgun (WGS) entry which is preliminary data.</text>
</comment>
<comment type="catalytic activity">
    <reaction evidence="1">
        <text>Endonucleolytic cleavage to 5'-phosphomonoester.</text>
        <dbReference type="EC" id="3.1.26.4"/>
    </reaction>
</comment>
<evidence type="ECO:0000256" key="6">
    <source>
        <dbReference type="ARBA" id="ARBA00022759"/>
    </source>
</evidence>
<dbReference type="GO" id="GO:0004523">
    <property type="term" value="F:RNA-DNA hybrid ribonuclease activity"/>
    <property type="evidence" value="ECO:0007669"/>
    <property type="project" value="UniProtKB-EC"/>
</dbReference>
<evidence type="ECO:0000256" key="3">
    <source>
        <dbReference type="ARBA" id="ARBA00012180"/>
    </source>
</evidence>
<dbReference type="InterPro" id="IPR036397">
    <property type="entry name" value="RNaseH_sf"/>
</dbReference>
<dbReference type="GO" id="GO:0046872">
    <property type="term" value="F:metal ion binding"/>
    <property type="evidence" value="ECO:0007669"/>
    <property type="project" value="UniProtKB-KW"/>
</dbReference>
<proteinExistence type="inferred from homology"/>
<dbReference type="GO" id="GO:0003676">
    <property type="term" value="F:nucleic acid binding"/>
    <property type="evidence" value="ECO:0007669"/>
    <property type="project" value="InterPro"/>
</dbReference>
<keyword evidence="7" id="KW-0378">Hydrolase</keyword>
<dbReference type="Gene3D" id="3.30.420.10">
    <property type="entry name" value="Ribonuclease H-like superfamily/Ribonuclease H"/>
    <property type="match status" value="1"/>
</dbReference>
<organism evidence="9 10">
    <name type="scientific">Mycena sanguinolenta</name>
    <dbReference type="NCBI Taxonomy" id="230812"/>
    <lineage>
        <taxon>Eukaryota</taxon>
        <taxon>Fungi</taxon>
        <taxon>Dikarya</taxon>
        <taxon>Basidiomycota</taxon>
        <taxon>Agaricomycotina</taxon>
        <taxon>Agaricomycetes</taxon>
        <taxon>Agaricomycetidae</taxon>
        <taxon>Agaricales</taxon>
        <taxon>Marasmiineae</taxon>
        <taxon>Mycenaceae</taxon>
        <taxon>Mycena</taxon>
    </lineage>
</organism>
<keyword evidence="6" id="KW-0255">Endonuclease</keyword>
<gene>
    <name evidence="9" type="ORF">MSAN_02156500</name>
</gene>
<dbReference type="EC" id="3.1.26.4" evidence="3"/>
<dbReference type="SUPFAM" id="SSF53098">
    <property type="entry name" value="Ribonuclease H-like"/>
    <property type="match status" value="1"/>
</dbReference>
<keyword evidence="10" id="KW-1185">Reference proteome</keyword>
<dbReference type="Pfam" id="PF00075">
    <property type="entry name" value="RNase_H"/>
    <property type="match status" value="1"/>
</dbReference>